<evidence type="ECO:0000313" key="7">
    <source>
        <dbReference type="EMBL" id="ARN23980.1"/>
    </source>
</evidence>
<dbReference type="PANTHER" id="PTHR30294">
    <property type="entry name" value="MEMBRANE COMPONENT OF ABC TRANSPORTER YHHJ-RELATED"/>
    <property type="match status" value="1"/>
</dbReference>
<proteinExistence type="predicted"/>
<organism evidence="7 8">
    <name type="scientific">Piscinibacter gummiphilus</name>
    <dbReference type="NCBI Taxonomy" id="946333"/>
    <lineage>
        <taxon>Bacteria</taxon>
        <taxon>Pseudomonadati</taxon>
        <taxon>Pseudomonadota</taxon>
        <taxon>Betaproteobacteria</taxon>
        <taxon>Burkholderiales</taxon>
        <taxon>Sphaerotilaceae</taxon>
        <taxon>Piscinibacter</taxon>
    </lineage>
</organism>
<dbReference type="InterPro" id="IPR013525">
    <property type="entry name" value="ABC2_TM"/>
</dbReference>
<feature type="domain" description="ABC-2 type transporter transmembrane" evidence="6">
    <location>
        <begin position="14"/>
        <end position="361"/>
    </location>
</feature>
<evidence type="ECO:0000256" key="2">
    <source>
        <dbReference type="ARBA" id="ARBA00022475"/>
    </source>
</evidence>
<dbReference type="Gene3D" id="3.40.1710.10">
    <property type="entry name" value="abc type-2 transporter like domain"/>
    <property type="match status" value="1"/>
</dbReference>
<evidence type="ECO:0000256" key="1">
    <source>
        <dbReference type="ARBA" id="ARBA00004651"/>
    </source>
</evidence>
<name>A0A1W6LID9_9BURK</name>
<evidence type="ECO:0000256" key="4">
    <source>
        <dbReference type="ARBA" id="ARBA00022989"/>
    </source>
</evidence>
<keyword evidence="2" id="KW-1003">Cell membrane</keyword>
<dbReference type="EMBL" id="CP015118">
    <property type="protein sequence ID" value="ARN23980.1"/>
    <property type="molecule type" value="Genomic_DNA"/>
</dbReference>
<gene>
    <name evidence="7" type="ORF">A4W93_20130</name>
</gene>
<dbReference type="InterPro" id="IPR051449">
    <property type="entry name" value="ABC-2_transporter_component"/>
</dbReference>
<comment type="subcellular location">
    <subcellularLocation>
        <location evidence="1">Cell membrane</location>
        <topology evidence="1">Multi-pass membrane protein</topology>
    </subcellularLocation>
</comment>
<dbReference type="Proteomes" id="UP000193427">
    <property type="component" value="Chromosome"/>
</dbReference>
<dbReference type="AlphaFoldDB" id="A0A1W6LID9"/>
<keyword evidence="3" id="KW-0812">Transmembrane</keyword>
<keyword evidence="5" id="KW-0472">Membrane</keyword>
<dbReference type="Pfam" id="PF12698">
    <property type="entry name" value="ABC2_membrane_3"/>
    <property type="match status" value="1"/>
</dbReference>
<protein>
    <recommendedName>
        <fullName evidence="6">ABC-2 type transporter transmembrane domain-containing protein</fullName>
    </recommendedName>
</protein>
<reference evidence="7 8" key="1">
    <citation type="submission" date="2016-04" db="EMBL/GenBank/DDBJ databases">
        <title>Complete genome sequence of natural rubber-degrading, novel Gram-negative bacterium, Rhizobacter gummiphilus strain NS21.</title>
        <authorList>
            <person name="Tabata M."/>
            <person name="Kasai D."/>
            <person name="Fukuda M."/>
        </authorList>
    </citation>
    <scope>NUCLEOTIDE SEQUENCE [LARGE SCALE GENOMIC DNA]</scope>
    <source>
        <strain evidence="7 8">NS21</strain>
    </source>
</reference>
<keyword evidence="8" id="KW-1185">Reference proteome</keyword>
<dbReference type="KEGG" id="rgu:A4W93_20130"/>
<evidence type="ECO:0000313" key="8">
    <source>
        <dbReference type="Proteomes" id="UP000193427"/>
    </source>
</evidence>
<sequence length="373" mass="39951">MRLTLRAVLRDTGVLLLLVVAGVAYAFFYPLPYAREEVTRVPVAIVDGDPGPLTRQLVRFAKASPKLDVRLVTGDENEAREALWRREVEGLLVVPRGLHADVYRGRAVTLPVMGNGAFLLLNKTVLQGFAEVVGTLSAGIEIARRQAGGATPAMAALQRAPVRVVPHSLFNTRDGYASYIVPAVSVLIVQQTVLISAAMLVGTWAERGRSRLRWLARPRNGLGLLATLSAFGTLTGLFWFGFVFWFWDLPRGGNPWGAAALLPVFCLASAAMGVALGAWAGRRERVFMLWVPTSLPLMFLSGVPWPVASIPAPLNVLAAAFPSSPGILAFVRLNQQGASLADVAPLGGQLMVLCGSYLVLAAAVSARRGRSPP</sequence>
<evidence type="ECO:0000259" key="6">
    <source>
        <dbReference type="Pfam" id="PF12698"/>
    </source>
</evidence>
<evidence type="ECO:0000256" key="5">
    <source>
        <dbReference type="ARBA" id="ARBA00023136"/>
    </source>
</evidence>
<accession>A0A1W6LID9</accession>
<dbReference type="STRING" id="946333.A4W93_20130"/>
<dbReference type="PANTHER" id="PTHR30294:SF46">
    <property type="entry name" value="ABC TRANSPORTER PERMEASE"/>
    <property type="match status" value="1"/>
</dbReference>
<keyword evidence="4" id="KW-1133">Transmembrane helix</keyword>
<evidence type="ECO:0000256" key="3">
    <source>
        <dbReference type="ARBA" id="ARBA00022692"/>
    </source>
</evidence>
<dbReference type="GO" id="GO:0005886">
    <property type="term" value="C:plasma membrane"/>
    <property type="evidence" value="ECO:0007669"/>
    <property type="project" value="UniProtKB-SubCell"/>
</dbReference>
<dbReference type="GO" id="GO:0140359">
    <property type="term" value="F:ABC-type transporter activity"/>
    <property type="evidence" value="ECO:0007669"/>
    <property type="project" value="InterPro"/>
</dbReference>